<evidence type="ECO:0000313" key="2">
    <source>
        <dbReference type="EMBL" id="OAQ25033.1"/>
    </source>
</evidence>
<reference evidence="2 3" key="1">
    <citation type="submission" date="2016-05" db="EMBL/GenBank/DDBJ databases">
        <title>Genome sequencing reveals origins of a unique bacterial endosymbiosis in the earliest lineages of terrestrial Fungi.</title>
        <authorList>
            <consortium name="DOE Joint Genome Institute"/>
            <person name="Uehling J."/>
            <person name="Gryganskyi A."/>
            <person name="Hameed K."/>
            <person name="Tschaplinski T."/>
            <person name="Misztal P."/>
            <person name="Wu S."/>
            <person name="Desiro A."/>
            <person name="Vande Pol N."/>
            <person name="Du Z.-Y."/>
            <person name="Zienkiewicz A."/>
            <person name="Zienkiewicz K."/>
            <person name="Morin E."/>
            <person name="Tisserant E."/>
            <person name="Splivallo R."/>
            <person name="Hainaut M."/>
            <person name="Henrissat B."/>
            <person name="Ohm R."/>
            <person name="Kuo A."/>
            <person name="Yan J."/>
            <person name="Lipzen A."/>
            <person name="Nolan M."/>
            <person name="Labutti K."/>
            <person name="Barry K."/>
            <person name="Goldstein A."/>
            <person name="Labbe J."/>
            <person name="Schadt C."/>
            <person name="Tuskan G."/>
            <person name="Grigoriev I."/>
            <person name="Martin F."/>
            <person name="Vilgalys R."/>
            <person name="Bonito G."/>
        </authorList>
    </citation>
    <scope>NUCLEOTIDE SEQUENCE [LARGE SCALE GENOMIC DNA]</scope>
    <source>
        <strain evidence="2 3">AG-77</strain>
    </source>
</reference>
<gene>
    <name evidence="2" type="ORF">K457DRAFT_797273</name>
</gene>
<protein>
    <submittedName>
        <fullName evidence="2">Uncharacterized protein</fullName>
    </submittedName>
</protein>
<keyword evidence="3" id="KW-1185">Reference proteome</keyword>
<dbReference type="Proteomes" id="UP000078512">
    <property type="component" value="Unassembled WGS sequence"/>
</dbReference>
<keyword evidence="1" id="KW-0472">Membrane</keyword>
<dbReference type="EMBL" id="KV442084">
    <property type="protein sequence ID" value="OAQ25033.1"/>
    <property type="molecule type" value="Genomic_DNA"/>
</dbReference>
<keyword evidence="1" id="KW-1133">Transmembrane helix</keyword>
<accession>A0A197JJ84</accession>
<sequence length="104" mass="12020">MNLDAFFTHRPLLNPLVGFTLLLLSFTMHNRCKWPWCEILWVLGCALVTLFIFPSCVVAPCFYLSCPFSSHSTIFTLQPSCRSLIVALESHNVYRRGWFARMDC</sequence>
<organism evidence="2 3">
    <name type="scientific">Linnemannia elongata AG-77</name>
    <dbReference type="NCBI Taxonomy" id="1314771"/>
    <lineage>
        <taxon>Eukaryota</taxon>
        <taxon>Fungi</taxon>
        <taxon>Fungi incertae sedis</taxon>
        <taxon>Mucoromycota</taxon>
        <taxon>Mortierellomycotina</taxon>
        <taxon>Mortierellomycetes</taxon>
        <taxon>Mortierellales</taxon>
        <taxon>Mortierellaceae</taxon>
        <taxon>Linnemannia</taxon>
    </lineage>
</organism>
<dbReference type="AlphaFoldDB" id="A0A197JJ84"/>
<evidence type="ECO:0000256" key="1">
    <source>
        <dbReference type="SAM" id="Phobius"/>
    </source>
</evidence>
<name>A0A197JJ84_9FUNG</name>
<proteinExistence type="predicted"/>
<feature type="transmembrane region" description="Helical" evidence="1">
    <location>
        <begin position="40"/>
        <end position="65"/>
    </location>
</feature>
<feature type="transmembrane region" description="Helical" evidence="1">
    <location>
        <begin position="12"/>
        <end position="28"/>
    </location>
</feature>
<keyword evidence="1" id="KW-0812">Transmembrane</keyword>
<evidence type="ECO:0000313" key="3">
    <source>
        <dbReference type="Proteomes" id="UP000078512"/>
    </source>
</evidence>